<feature type="transmembrane region" description="Helical" evidence="6">
    <location>
        <begin position="219"/>
        <end position="239"/>
    </location>
</feature>
<organism evidence="7 8">
    <name type="scientific">Aquabacterium commune</name>
    <dbReference type="NCBI Taxonomy" id="70586"/>
    <lineage>
        <taxon>Bacteria</taxon>
        <taxon>Pseudomonadati</taxon>
        <taxon>Pseudomonadota</taxon>
        <taxon>Betaproteobacteria</taxon>
        <taxon>Burkholderiales</taxon>
        <taxon>Aquabacterium</taxon>
    </lineage>
</organism>
<dbReference type="PANTHER" id="PTHR11048:SF5">
    <property type="entry name" value="DECAPRENYL-PHOSPHATE PHOSPHORIBOSYLTRANSFERASE"/>
    <property type="match status" value="1"/>
</dbReference>
<dbReference type="CDD" id="cd13963">
    <property type="entry name" value="PT_UbiA_2"/>
    <property type="match status" value="1"/>
</dbReference>
<dbReference type="InterPro" id="IPR000537">
    <property type="entry name" value="UbiA_prenyltransferase"/>
</dbReference>
<proteinExistence type="predicted"/>
<evidence type="ECO:0000313" key="8">
    <source>
        <dbReference type="Proteomes" id="UP000294593"/>
    </source>
</evidence>
<evidence type="ECO:0000256" key="6">
    <source>
        <dbReference type="SAM" id="Phobius"/>
    </source>
</evidence>
<evidence type="ECO:0000256" key="2">
    <source>
        <dbReference type="ARBA" id="ARBA00022475"/>
    </source>
</evidence>
<dbReference type="InterPro" id="IPR023214">
    <property type="entry name" value="HAD_sf"/>
</dbReference>
<dbReference type="OrthoDB" id="9803632at2"/>
<keyword evidence="2" id="KW-1003">Cell membrane</keyword>
<evidence type="ECO:0000256" key="3">
    <source>
        <dbReference type="ARBA" id="ARBA00022692"/>
    </source>
</evidence>
<dbReference type="InterPro" id="IPR036412">
    <property type="entry name" value="HAD-like_sf"/>
</dbReference>
<dbReference type="AlphaFoldDB" id="A0A4R6RPF9"/>
<evidence type="ECO:0000256" key="4">
    <source>
        <dbReference type="ARBA" id="ARBA00022989"/>
    </source>
</evidence>
<dbReference type="SUPFAM" id="SSF56784">
    <property type="entry name" value="HAD-like"/>
    <property type="match status" value="1"/>
</dbReference>
<dbReference type="PANTHER" id="PTHR11048">
    <property type="entry name" value="PRENYLTRANSFERASES"/>
    <property type="match status" value="1"/>
</dbReference>
<keyword evidence="4 6" id="KW-1133">Transmembrane helix</keyword>
<gene>
    <name evidence="7" type="ORF">EV672_101712</name>
</gene>
<sequence>MSDNVALCVDLDGTLIHSDLLLESFLLLIKDNPFYLLLVPFWLLGGKARLKREIASRVKLDGSALPYTKPLVAWLQEQKAAGRQLWLCTASDESLARAVADHLGFFDGVLASNGQTNLSGSNKAAALVAKFGEKGFDYCGNEKVDLRVWPHARGAIVVNASAPLAAAAARVTQVLGQYPFKPAGLKVVLKALRVHQWAKNALIFVPVAAAHQLGDVAVIGQALMAFVAFSLCASSVYLLNDMLDLAADRQHHSKCHRPFAAGTLSLLFGLMAAPLLLVAAVLISLCLPAKFLLVLTGYYVVTLAYSFSLKRMVMIDVLTLAGLYTVRIVAGAAATAIPLSFWLLMFAIFIFLSLAIVKRYAELHQMKVQGKLKAQGRGYQVEDLSLLQSLGGASGYLSILVLALYLNTPDIARMYHQPKLVWLLVPIMLYWVSRIWMQTHRGNMHDDPLVYALKDRVSLITGAMAAVVLALAV</sequence>
<feature type="transmembrane region" description="Helical" evidence="6">
    <location>
        <begin position="289"/>
        <end position="307"/>
    </location>
</feature>
<dbReference type="Gene3D" id="3.40.50.1000">
    <property type="entry name" value="HAD superfamily/HAD-like"/>
    <property type="match status" value="1"/>
</dbReference>
<dbReference type="NCBIfam" id="NF006088">
    <property type="entry name" value="PRK08238.1"/>
    <property type="match status" value="1"/>
</dbReference>
<feature type="transmembrane region" description="Helical" evidence="6">
    <location>
        <begin position="386"/>
        <end position="408"/>
    </location>
</feature>
<dbReference type="GO" id="GO:0005886">
    <property type="term" value="C:plasma membrane"/>
    <property type="evidence" value="ECO:0007669"/>
    <property type="project" value="TreeGrafter"/>
</dbReference>
<evidence type="ECO:0000256" key="5">
    <source>
        <dbReference type="ARBA" id="ARBA00023136"/>
    </source>
</evidence>
<evidence type="ECO:0000256" key="1">
    <source>
        <dbReference type="ARBA" id="ARBA00004141"/>
    </source>
</evidence>
<dbReference type="Proteomes" id="UP000294593">
    <property type="component" value="Unassembled WGS sequence"/>
</dbReference>
<feature type="transmembrane region" description="Helical" evidence="6">
    <location>
        <begin position="449"/>
        <end position="472"/>
    </location>
</feature>
<dbReference type="InterPro" id="IPR044878">
    <property type="entry name" value="UbiA_sf"/>
</dbReference>
<accession>A0A4R6RPF9</accession>
<comment type="subcellular location">
    <subcellularLocation>
        <location evidence="1">Membrane</location>
        <topology evidence="1">Multi-pass membrane protein</topology>
    </subcellularLocation>
</comment>
<dbReference type="GO" id="GO:0009247">
    <property type="term" value="P:glycolipid biosynthetic process"/>
    <property type="evidence" value="ECO:0007669"/>
    <property type="project" value="TreeGrafter"/>
</dbReference>
<dbReference type="Gene3D" id="1.10.357.140">
    <property type="entry name" value="UbiA prenyltransferase"/>
    <property type="match status" value="1"/>
</dbReference>
<dbReference type="Pfam" id="PF01040">
    <property type="entry name" value="UbiA"/>
    <property type="match status" value="1"/>
</dbReference>
<reference evidence="7 8" key="1">
    <citation type="submission" date="2019-03" db="EMBL/GenBank/DDBJ databases">
        <title>Genomic Encyclopedia of Type Strains, Phase IV (KMG-IV): sequencing the most valuable type-strain genomes for metagenomic binning, comparative biology and taxonomic classification.</title>
        <authorList>
            <person name="Goeker M."/>
        </authorList>
    </citation>
    <scope>NUCLEOTIDE SEQUENCE [LARGE SCALE GENOMIC DNA]</scope>
    <source>
        <strain evidence="7 8">DSM 11901</strain>
    </source>
</reference>
<dbReference type="InterPro" id="IPR039653">
    <property type="entry name" value="Prenyltransferase"/>
</dbReference>
<comment type="caution">
    <text evidence="7">The sequence shown here is derived from an EMBL/GenBank/DDBJ whole genome shotgun (WGS) entry which is preliminary data.</text>
</comment>
<keyword evidence="5 6" id="KW-0472">Membrane</keyword>
<protein>
    <submittedName>
        <fullName evidence="7">4-hydroxybenzoate polyprenyltransferase</fullName>
    </submittedName>
</protein>
<feature type="transmembrane region" description="Helical" evidence="6">
    <location>
        <begin position="259"/>
        <end position="283"/>
    </location>
</feature>
<name>A0A4R6RPF9_9BURK</name>
<evidence type="ECO:0000313" key="7">
    <source>
        <dbReference type="EMBL" id="TDP88560.1"/>
    </source>
</evidence>
<dbReference type="EMBL" id="SNXW01000001">
    <property type="protein sequence ID" value="TDP88560.1"/>
    <property type="molecule type" value="Genomic_DNA"/>
</dbReference>
<keyword evidence="7" id="KW-0808">Transferase</keyword>
<dbReference type="RefSeq" id="WP_133606252.1">
    <property type="nucleotide sequence ID" value="NZ_SNXW01000001.1"/>
</dbReference>
<keyword evidence="3 6" id="KW-0812">Transmembrane</keyword>
<feature type="transmembrane region" description="Helical" evidence="6">
    <location>
        <begin position="339"/>
        <end position="357"/>
    </location>
</feature>
<dbReference type="GO" id="GO:0016765">
    <property type="term" value="F:transferase activity, transferring alkyl or aryl (other than methyl) groups"/>
    <property type="evidence" value="ECO:0007669"/>
    <property type="project" value="InterPro"/>
</dbReference>
<feature type="transmembrane region" description="Helical" evidence="6">
    <location>
        <begin position="420"/>
        <end position="437"/>
    </location>
</feature>
<keyword evidence="8" id="KW-1185">Reference proteome</keyword>